<comment type="caution">
    <text evidence="1">The sequence shown here is derived from an EMBL/GenBank/DDBJ whole genome shotgun (WGS) entry which is preliminary data.</text>
</comment>
<dbReference type="Proteomes" id="UP001465668">
    <property type="component" value="Unassembled WGS sequence"/>
</dbReference>
<gene>
    <name evidence="1" type="ORF">SCAR479_14005</name>
</gene>
<proteinExistence type="predicted"/>
<evidence type="ECO:0000313" key="2">
    <source>
        <dbReference type="Proteomes" id="UP001465668"/>
    </source>
</evidence>
<reference evidence="1 2" key="1">
    <citation type="submission" date="2024-02" db="EMBL/GenBank/DDBJ databases">
        <title>First draft genome assembly of two strains of Seiridium cardinale.</title>
        <authorList>
            <person name="Emiliani G."/>
            <person name="Scali E."/>
        </authorList>
    </citation>
    <scope>NUCLEOTIDE SEQUENCE [LARGE SCALE GENOMIC DNA]</scope>
    <source>
        <strain evidence="1 2">BM-138-000479</strain>
    </source>
</reference>
<sequence length="101" mass="11388">MHQPTQWLRIVSVHHDGEKFALILSSEAANYATRSYDVEIRLGVGLQGVEITDKTNAVLCKRINANDQSPTTPLRNKVNEWQKMTAKTLGVRFLLPSEKLV</sequence>
<protein>
    <submittedName>
        <fullName evidence="1">Uncharacterized protein</fullName>
    </submittedName>
</protein>
<accession>A0ABR2X6A8</accession>
<organism evidence="1 2">
    <name type="scientific">Seiridium cardinale</name>
    <dbReference type="NCBI Taxonomy" id="138064"/>
    <lineage>
        <taxon>Eukaryota</taxon>
        <taxon>Fungi</taxon>
        <taxon>Dikarya</taxon>
        <taxon>Ascomycota</taxon>
        <taxon>Pezizomycotina</taxon>
        <taxon>Sordariomycetes</taxon>
        <taxon>Xylariomycetidae</taxon>
        <taxon>Amphisphaeriales</taxon>
        <taxon>Sporocadaceae</taxon>
        <taxon>Seiridium</taxon>
    </lineage>
</organism>
<name>A0ABR2X6A8_9PEZI</name>
<evidence type="ECO:0000313" key="1">
    <source>
        <dbReference type="EMBL" id="KAK9769323.1"/>
    </source>
</evidence>
<keyword evidence="2" id="KW-1185">Reference proteome</keyword>
<dbReference type="EMBL" id="JARVKM010000136">
    <property type="protein sequence ID" value="KAK9769323.1"/>
    <property type="molecule type" value="Genomic_DNA"/>
</dbReference>